<comment type="caution">
    <text evidence="1">The sequence shown here is derived from an EMBL/GenBank/DDBJ whole genome shotgun (WGS) entry which is preliminary data.</text>
</comment>
<dbReference type="EMBL" id="JBHSDS010000003">
    <property type="protein sequence ID" value="MFC4357523.1"/>
    <property type="molecule type" value="Genomic_DNA"/>
</dbReference>
<name>A0ABD5P9W6_9EURY</name>
<reference evidence="1 2" key="1">
    <citation type="journal article" date="2019" name="Int. J. Syst. Evol. Microbiol.">
        <title>The Global Catalogue of Microorganisms (GCM) 10K type strain sequencing project: providing services to taxonomists for standard genome sequencing and annotation.</title>
        <authorList>
            <consortium name="The Broad Institute Genomics Platform"/>
            <consortium name="The Broad Institute Genome Sequencing Center for Infectious Disease"/>
            <person name="Wu L."/>
            <person name="Ma J."/>
        </authorList>
    </citation>
    <scope>NUCLEOTIDE SEQUENCE [LARGE SCALE GENOMIC DNA]</scope>
    <source>
        <strain evidence="1 2">CGMCC 1.12553</strain>
    </source>
</reference>
<dbReference type="Proteomes" id="UP001595921">
    <property type="component" value="Unassembled WGS sequence"/>
</dbReference>
<keyword evidence="2" id="KW-1185">Reference proteome</keyword>
<accession>A0ABD5P9W6</accession>
<gene>
    <name evidence="1" type="ORF">ACFO0N_06105</name>
</gene>
<dbReference type="RefSeq" id="WP_267622174.1">
    <property type="nucleotide sequence ID" value="NZ_JAODIW010000006.1"/>
</dbReference>
<organism evidence="1 2">
    <name type="scientific">Halobium salinum</name>
    <dbReference type="NCBI Taxonomy" id="1364940"/>
    <lineage>
        <taxon>Archaea</taxon>
        <taxon>Methanobacteriati</taxon>
        <taxon>Methanobacteriota</taxon>
        <taxon>Stenosarchaea group</taxon>
        <taxon>Halobacteria</taxon>
        <taxon>Halobacteriales</taxon>
        <taxon>Haloferacaceae</taxon>
        <taxon>Halobium</taxon>
    </lineage>
</organism>
<dbReference type="AlphaFoldDB" id="A0ABD5P9W6"/>
<evidence type="ECO:0000313" key="1">
    <source>
        <dbReference type="EMBL" id="MFC4357523.1"/>
    </source>
</evidence>
<sequence>MLAAVALSLAVVSGAALTLTDLGVANSTTGFESTVATSAAGNATLDTSDGVTVVVLGDAEHDRDVERAVVEALRANLVEADVAADLRSAYDGPVLVVVPTEWALGWTPVSGEATAAWRVVYVQSGDLTQFGESTAGAGDFTTERLVERLSSGDVDTVALDGRTNFVVTGEFALTDATSGLLSLPYYDRHVVEAAAGATVDALLGV</sequence>
<evidence type="ECO:0000313" key="2">
    <source>
        <dbReference type="Proteomes" id="UP001595921"/>
    </source>
</evidence>
<protein>
    <submittedName>
        <fullName evidence="1">Uncharacterized protein</fullName>
    </submittedName>
</protein>
<proteinExistence type="predicted"/>